<keyword evidence="3" id="KW-1185">Reference proteome</keyword>
<protein>
    <recommendedName>
        <fullName evidence="1">Phage tail collar domain-containing protein</fullName>
    </recommendedName>
</protein>
<organism evidence="2 3">
    <name type="scientific">Heliomicrobium gestii</name>
    <name type="common">Heliobacterium gestii</name>
    <dbReference type="NCBI Taxonomy" id="2699"/>
    <lineage>
        <taxon>Bacteria</taxon>
        <taxon>Bacillati</taxon>
        <taxon>Bacillota</taxon>
        <taxon>Clostridia</taxon>
        <taxon>Eubacteriales</taxon>
        <taxon>Heliobacteriaceae</taxon>
        <taxon>Heliomicrobium</taxon>
    </lineage>
</organism>
<dbReference type="AlphaFoldDB" id="A0A845LMP0"/>
<evidence type="ECO:0000259" key="1">
    <source>
        <dbReference type="Pfam" id="PF07484"/>
    </source>
</evidence>
<dbReference type="InterPro" id="IPR037053">
    <property type="entry name" value="Phage_tail_collar_dom_sf"/>
</dbReference>
<accession>A0A845LMP0</accession>
<proteinExistence type="predicted"/>
<dbReference type="SUPFAM" id="SSF88874">
    <property type="entry name" value="Receptor-binding domain of short tail fibre protein gp12"/>
    <property type="match status" value="1"/>
</dbReference>
<evidence type="ECO:0000313" key="3">
    <source>
        <dbReference type="Proteomes" id="UP000471031"/>
    </source>
</evidence>
<dbReference type="RefSeq" id="WP_161263190.1">
    <property type="nucleotide sequence ID" value="NZ_JAFBDC010000023.1"/>
</dbReference>
<dbReference type="Gene3D" id="3.90.1340.10">
    <property type="entry name" value="Phage tail collar domain"/>
    <property type="match status" value="1"/>
</dbReference>
<dbReference type="EMBL" id="WXEX01000022">
    <property type="protein sequence ID" value="MZP44623.1"/>
    <property type="molecule type" value="Genomic_DNA"/>
</dbReference>
<sequence>MEFYVGMILPWAGYKVPQGWLVCDGSLLPITNEYSYLFNVIGTKYGGNGTSNFALPNLSGRVAVGDGYLPMPGGGTFVQGTTSGNIEIQLTSNNIPPHTHTINAGNQPGVKFTGSATVQITASTDNSTIGSSVPTNNAYLGPCTGAGKAGGLYFSTLTAGKTATLSGGVVNTSSLNVSGSTDSTGLSEYVNIMQPYTVIKYIICYQGVFPQFGD</sequence>
<dbReference type="Pfam" id="PF07484">
    <property type="entry name" value="Collar"/>
    <property type="match status" value="1"/>
</dbReference>
<reference evidence="2 3" key="1">
    <citation type="submission" date="2020-01" db="EMBL/GenBank/DDBJ databases">
        <title>Whole genome sequence of Heliobacterium gestii DSM 11169.</title>
        <authorList>
            <person name="Kyndt J.A."/>
            <person name="Meyer T.E."/>
        </authorList>
    </citation>
    <scope>NUCLEOTIDE SEQUENCE [LARGE SCALE GENOMIC DNA]</scope>
    <source>
        <strain evidence="2 3">DSM 11169</strain>
    </source>
</reference>
<dbReference type="InterPro" id="IPR011083">
    <property type="entry name" value="Phage_tail_collar_dom"/>
</dbReference>
<dbReference type="OrthoDB" id="9810174at2"/>
<feature type="domain" description="Phage tail collar" evidence="1">
    <location>
        <begin position="6"/>
        <end position="62"/>
    </location>
</feature>
<dbReference type="Proteomes" id="UP000471031">
    <property type="component" value="Unassembled WGS sequence"/>
</dbReference>
<comment type="caution">
    <text evidence="2">The sequence shown here is derived from an EMBL/GenBank/DDBJ whole genome shotgun (WGS) entry which is preliminary data.</text>
</comment>
<evidence type="ECO:0000313" key="2">
    <source>
        <dbReference type="EMBL" id="MZP44623.1"/>
    </source>
</evidence>
<name>A0A845LMP0_HELGE</name>
<gene>
    <name evidence="2" type="ORF">GTO89_16495</name>
</gene>